<dbReference type="OrthoDB" id="8626508at2759"/>
<proteinExistence type="predicted"/>
<protein>
    <submittedName>
        <fullName evidence="1">Olfactomedin-like domain-containing protein</fullName>
    </submittedName>
</protein>
<evidence type="ECO:0000313" key="1">
    <source>
        <dbReference type="EMBL" id="KAF7639214.1"/>
    </source>
</evidence>
<comment type="caution">
    <text evidence="1">The sequence shown here is derived from an EMBL/GenBank/DDBJ whole genome shotgun (WGS) entry which is preliminary data.</text>
</comment>
<gene>
    <name evidence="1" type="ORF">Mgra_00001444</name>
</gene>
<keyword evidence="2" id="KW-1185">Reference proteome</keyword>
<organism evidence="1 2">
    <name type="scientific">Meloidogyne graminicola</name>
    <dbReference type="NCBI Taxonomy" id="189291"/>
    <lineage>
        <taxon>Eukaryota</taxon>
        <taxon>Metazoa</taxon>
        <taxon>Ecdysozoa</taxon>
        <taxon>Nematoda</taxon>
        <taxon>Chromadorea</taxon>
        <taxon>Rhabditida</taxon>
        <taxon>Tylenchina</taxon>
        <taxon>Tylenchomorpha</taxon>
        <taxon>Tylenchoidea</taxon>
        <taxon>Meloidogynidae</taxon>
        <taxon>Meloidogyninae</taxon>
        <taxon>Meloidogyne</taxon>
    </lineage>
</organism>
<accession>A0A8S9ZZL7</accession>
<evidence type="ECO:0000313" key="2">
    <source>
        <dbReference type="Proteomes" id="UP000605970"/>
    </source>
</evidence>
<name>A0A8S9ZZL7_9BILA</name>
<dbReference type="EMBL" id="JABEBT010000007">
    <property type="protein sequence ID" value="KAF7639214.1"/>
    <property type="molecule type" value="Genomic_DNA"/>
</dbReference>
<sequence>MVPLYTQISEKTLNEYCLNKFNNKFIKEFEFLNKNNYYNYLNEDNKTIKLNNRKINKKMRKRKININSPIIRYISQPKLINKQIDQKINSAIRRGNRWFMSEYLNSYTLLQFDNIINNTQLLFPSFIYTISVPFYGTDNTIGGSLGNEIFFYQINSLFNKEGVLIQSFNLNTGQKIKKLIYAENTPLYGYRTEITKNFDNKYSSIDFEFDQLSSSSFNSSKILWLIYRPFISKFSKNSSFSFSYTFCT</sequence>
<reference evidence="1" key="1">
    <citation type="journal article" date="2020" name="Ecol. Evol.">
        <title>Genome structure and content of the rice root-knot nematode (Meloidogyne graminicola).</title>
        <authorList>
            <person name="Phan N.T."/>
            <person name="Danchin E.G.J."/>
            <person name="Klopp C."/>
            <person name="Perfus-Barbeoch L."/>
            <person name="Kozlowski D.K."/>
            <person name="Koutsovoulos G.D."/>
            <person name="Lopez-Roques C."/>
            <person name="Bouchez O."/>
            <person name="Zahm M."/>
            <person name="Besnard G."/>
            <person name="Bellafiore S."/>
        </authorList>
    </citation>
    <scope>NUCLEOTIDE SEQUENCE</scope>
    <source>
        <strain evidence="1">VN-18</strain>
    </source>
</reference>
<dbReference type="AlphaFoldDB" id="A0A8S9ZZL7"/>
<dbReference type="Proteomes" id="UP000605970">
    <property type="component" value="Unassembled WGS sequence"/>
</dbReference>